<dbReference type="CDD" id="cd22285">
    <property type="entry name" value="HD_XLF_N"/>
    <property type="match status" value="1"/>
</dbReference>
<sequence length="333" mass="38086">MTSELHWRRHWKPDLYACPWKPLDLADGKHYLIKSKFDDSSYELLVTDLSRFWYESLSGDKLKSRVSTLNPCFEAPLSTILDQIKENLLNQDKKTQLNLSASDDKFVLEINSQLAGIPFCYSFQAELANQEMGRDHLTVPLLVMVGEMYRQQKELFKVLEAKDNQIKDYKSQGAKVSRKYLETLPFDSVAFYNNMTTSKGFEEEVKSFGEKTFTSEAQELYRDIITKQSWLKSSPVKSDKITSSEESINGKPSDPSVESWANRFPGSVVPKDNSPNKISPEKSEGKSPASSSSEASPLKDSELLRRQALERKLELEAAKEQEKGKKKKRKLKF</sequence>
<keyword evidence="10" id="KW-1185">Reference proteome</keyword>
<dbReference type="PANTHER" id="PTHR32235">
    <property type="entry name" value="NON-HOMOLOGOUS END-JOINING FACTOR 1"/>
    <property type="match status" value="1"/>
</dbReference>
<dbReference type="InterPro" id="IPR038051">
    <property type="entry name" value="XRCC4-like_N_sf"/>
</dbReference>
<evidence type="ECO:0000256" key="2">
    <source>
        <dbReference type="ARBA" id="ARBA00022763"/>
    </source>
</evidence>
<comment type="subcellular location">
    <subcellularLocation>
        <location evidence="1">Nucleus</location>
    </subcellularLocation>
</comment>
<feature type="domain" description="XLF-like N-terminal" evidence="9">
    <location>
        <begin position="19"/>
        <end position="125"/>
    </location>
</feature>
<keyword evidence="5" id="KW-0539">Nucleus</keyword>
<dbReference type="InterPro" id="IPR015381">
    <property type="entry name" value="XLF-like_N"/>
</dbReference>
<dbReference type="Pfam" id="PF09302">
    <property type="entry name" value="XLF"/>
    <property type="match status" value="1"/>
</dbReference>
<evidence type="ECO:0000256" key="5">
    <source>
        <dbReference type="ARBA" id="ARBA00023242"/>
    </source>
</evidence>
<evidence type="ECO:0000256" key="6">
    <source>
        <dbReference type="ARBA" id="ARBA00025747"/>
    </source>
</evidence>
<evidence type="ECO:0000256" key="1">
    <source>
        <dbReference type="ARBA" id="ARBA00004123"/>
    </source>
</evidence>
<evidence type="ECO:0000256" key="8">
    <source>
        <dbReference type="SAM" id="MobiDB-lite"/>
    </source>
</evidence>
<gene>
    <name evidence="11" type="primary">LOC106079299</name>
</gene>
<dbReference type="GO" id="GO:0006303">
    <property type="term" value="P:double-strand break repair via nonhomologous end joining"/>
    <property type="evidence" value="ECO:0007669"/>
    <property type="project" value="TreeGrafter"/>
</dbReference>
<dbReference type="Gene3D" id="2.170.210.10">
    <property type="entry name" value="DNA double-strand break repair and VJ recombination XRCC4, N-terminal"/>
    <property type="match status" value="1"/>
</dbReference>
<evidence type="ECO:0000256" key="7">
    <source>
        <dbReference type="ARBA" id="ARBA00044529"/>
    </source>
</evidence>
<evidence type="ECO:0000256" key="3">
    <source>
        <dbReference type="ARBA" id="ARBA00023125"/>
    </source>
</evidence>
<keyword evidence="2" id="KW-0227">DNA damage</keyword>
<name>A0A9W2YCK1_BIOGL</name>
<dbReference type="RefSeq" id="XP_055860482.1">
    <property type="nucleotide sequence ID" value="XM_056004507.1"/>
</dbReference>
<keyword evidence="3" id="KW-0238">DNA-binding</keyword>
<dbReference type="AlphaFoldDB" id="A0A9W2YCK1"/>
<evidence type="ECO:0000256" key="4">
    <source>
        <dbReference type="ARBA" id="ARBA00023204"/>
    </source>
</evidence>
<reference evidence="11" key="1">
    <citation type="submission" date="2025-08" db="UniProtKB">
        <authorList>
            <consortium name="RefSeq"/>
        </authorList>
    </citation>
    <scope>IDENTIFICATION</scope>
</reference>
<dbReference type="GO" id="GO:0032807">
    <property type="term" value="C:DNA ligase IV complex"/>
    <property type="evidence" value="ECO:0007669"/>
    <property type="project" value="TreeGrafter"/>
</dbReference>
<feature type="region of interest" description="Disordered" evidence="8">
    <location>
        <begin position="236"/>
        <end position="306"/>
    </location>
</feature>
<feature type="compositionally biased region" description="Low complexity" evidence="8">
    <location>
        <begin position="286"/>
        <end position="296"/>
    </location>
</feature>
<evidence type="ECO:0000313" key="11">
    <source>
        <dbReference type="RefSeq" id="XP_055860482.1"/>
    </source>
</evidence>
<dbReference type="PANTHER" id="PTHR32235:SF1">
    <property type="entry name" value="NON-HOMOLOGOUS END-JOINING FACTOR 1"/>
    <property type="match status" value="1"/>
</dbReference>
<dbReference type="OrthoDB" id="2155935at2759"/>
<dbReference type="GeneID" id="106079299"/>
<dbReference type="Gene3D" id="1.10.287.450">
    <property type="entry name" value="Helix hairpin bin"/>
    <property type="match status" value="1"/>
</dbReference>
<comment type="similarity">
    <text evidence="6">Belongs to the XRCC4-XLF family. XLF subfamily.</text>
</comment>
<dbReference type="GO" id="GO:0045027">
    <property type="term" value="F:DNA end binding"/>
    <property type="evidence" value="ECO:0007669"/>
    <property type="project" value="TreeGrafter"/>
</dbReference>
<dbReference type="InterPro" id="IPR052287">
    <property type="entry name" value="NHEJ_factor"/>
</dbReference>
<accession>A0A9W2YCK1</accession>
<evidence type="ECO:0000313" key="10">
    <source>
        <dbReference type="Proteomes" id="UP001165740"/>
    </source>
</evidence>
<organism evidence="10 11">
    <name type="scientific">Biomphalaria glabrata</name>
    <name type="common">Bloodfluke planorb</name>
    <name type="synonym">Freshwater snail</name>
    <dbReference type="NCBI Taxonomy" id="6526"/>
    <lineage>
        <taxon>Eukaryota</taxon>
        <taxon>Metazoa</taxon>
        <taxon>Spiralia</taxon>
        <taxon>Lophotrochozoa</taxon>
        <taxon>Mollusca</taxon>
        <taxon>Gastropoda</taxon>
        <taxon>Heterobranchia</taxon>
        <taxon>Euthyneura</taxon>
        <taxon>Panpulmonata</taxon>
        <taxon>Hygrophila</taxon>
        <taxon>Lymnaeoidea</taxon>
        <taxon>Planorbidae</taxon>
        <taxon>Biomphalaria</taxon>
    </lineage>
</organism>
<protein>
    <recommendedName>
        <fullName evidence="7">Non-homologous end-joining factor 1</fullName>
    </recommendedName>
</protein>
<dbReference type="OMA" id="EFHCCPA"/>
<dbReference type="Proteomes" id="UP001165740">
    <property type="component" value="Chromosome 11"/>
</dbReference>
<feature type="compositionally biased region" description="Basic and acidic residues" evidence="8">
    <location>
        <begin position="297"/>
        <end position="306"/>
    </location>
</feature>
<proteinExistence type="inferred from homology"/>
<evidence type="ECO:0000259" key="9">
    <source>
        <dbReference type="Pfam" id="PF09302"/>
    </source>
</evidence>
<keyword evidence="4" id="KW-0234">DNA repair</keyword>